<dbReference type="Pfam" id="PF05168">
    <property type="entry name" value="HEPN"/>
    <property type="match status" value="1"/>
</dbReference>
<sequence>MRINDEYTYRMKLVEGFLSEARQDLELSRWRSCVDNSQLIVENSAKAALALVGPVGHTHAPDIPLRQALVRGAFPAEVHEIVRQLVDKAELLGADVHAKSDYGDTVLGRTPWEIFDESAAKRALQMAEEAAHLARQLAD</sequence>
<accession>A0A2M8QB61</accession>
<evidence type="ECO:0000259" key="1">
    <source>
        <dbReference type="Pfam" id="PF05168"/>
    </source>
</evidence>
<evidence type="ECO:0000313" key="3">
    <source>
        <dbReference type="Proteomes" id="UP000230790"/>
    </source>
</evidence>
<dbReference type="Gene3D" id="1.20.120.330">
    <property type="entry name" value="Nucleotidyltransferases domain 2"/>
    <property type="match status" value="1"/>
</dbReference>
<dbReference type="EMBL" id="PGTN01000073">
    <property type="protein sequence ID" value="PJF47029.1"/>
    <property type="molecule type" value="Genomic_DNA"/>
</dbReference>
<dbReference type="SUPFAM" id="SSF81593">
    <property type="entry name" value="Nucleotidyltransferase substrate binding subunit/domain"/>
    <property type="match status" value="1"/>
</dbReference>
<evidence type="ECO:0000313" key="2">
    <source>
        <dbReference type="EMBL" id="PJF47029.1"/>
    </source>
</evidence>
<comment type="caution">
    <text evidence="2">The sequence shown here is derived from an EMBL/GenBank/DDBJ whole genome shotgun (WGS) entry which is preliminary data.</text>
</comment>
<feature type="domain" description="HEPN" evidence="1">
    <location>
        <begin position="16"/>
        <end position="133"/>
    </location>
</feature>
<dbReference type="AlphaFoldDB" id="A0A2M8QB61"/>
<dbReference type="Proteomes" id="UP000230790">
    <property type="component" value="Unassembled WGS sequence"/>
</dbReference>
<proteinExistence type="predicted"/>
<gene>
    <name evidence="2" type="ORF">CUN48_10775</name>
</gene>
<organism evidence="2 3">
    <name type="scientific">Candidatus Thermofonsia Clade 3 bacterium</name>
    <dbReference type="NCBI Taxonomy" id="2364212"/>
    <lineage>
        <taxon>Bacteria</taxon>
        <taxon>Bacillati</taxon>
        <taxon>Chloroflexota</taxon>
        <taxon>Candidatus Thermofontia</taxon>
        <taxon>Candidatus Thermofonsia Clade 3</taxon>
    </lineage>
</organism>
<name>A0A2M8QB61_9CHLR</name>
<protein>
    <recommendedName>
        <fullName evidence="1">HEPN domain-containing protein</fullName>
    </recommendedName>
</protein>
<reference evidence="2 3" key="1">
    <citation type="submission" date="2017-11" db="EMBL/GenBank/DDBJ databases">
        <title>Evolution of Phototrophy in the Chloroflexi Phylum Driven by Horizontal Gene Transfer.</title>
        <authorList>
            <person name="Ward L.M."/>
            <person name="Hemp J."/>
            <person name="Shih P.M."/>
            <person name="Mcglynn S.E."/>
            <person name="Fischer W."/>
        </authorList>
    </citation>
    <scope>NUCLEOTIDE SEQUENCE [LARGE SCALE GENOMIC DNA]</scope>
    <source>
        <strain evidence="2">JP3_7</strain>
    </source>
</reference>
<dbReference type="InterPro" id="IPR007842">
    <property type="entry name" value="HEPN_dom"/>
</dbReference>